<reference evidence="1" key="1">
    <citation type="journal article" date="2022" name="bioRxiv">
        <title>Sequencing and chromosome-scale assembly of the giantPleurodeles waltlgenome.</title>
        <authorList>
            <person name="Brown T."/>
            <person name="Elewa A."/>
            <person name="Iarovenko S."/>
            <person name="Subramanian E."/>
            <person name="Araus A.J."/>
            <person name="Petzold A."/>
            <person name="Susuki M."/>
            <person name="Suzuki K.-i.T."/>
            <person name="Hayashi T."/>
            <person name="Toyoda A."/>
            <person name="Oliveira C."/>
            <person name="Osipova E."/>
            <person name="Leigh N.D."/>
            <person name="Simon A."/>
            <person name="Yun M.H."/>
        </authorList>
    </citation>
    <scope>NUCLEOTIDE SEQUENCE</scope>
    <source>
        <strain evidence="1">20211129_DDA</strain>
        <tissue evidence="1">Liver</tissue>
    </source>
</reference>
<comment type="caution">
    <text evidence="1">The sequence shown here is derived from an EMBL/GenBank/DDBJ whole genome shotgun (WGS) entry which is preliminary data.</text>
</comment>
<organism evidence="1 2">
    <name type="scientific">Pleurodeles waltl</name>
    <name type="common">Iberian ribbed newt</name>
    <dbReference type="NCBI Taxonomy" id="8319"/>
    <lineage>
        <taxon>Eukaryota</taxon>
        <taxon>Metazoa</taxon>
        <taxon>Chordata</taxon>
        <taxon>Craniata</taxon>
        <taxon>Vertebrata</taxon>
        <taxon>Euteleostomi</taxon>
        <taxon>Amphibia</taxon>
        <taxon>Batrachia</taxon>
        <taxon>Caudata</taxon>
        <taxon>Salamandroidea</taxon>
        <taxon>Salamandridae</taxon>
        <taxon>Pleurodelinae</taxon>
        <taxon>Pleurodeles</taxon>
    </lineage>
</organism>
<proteinExistence type="predicted"/>
<name>A0AAV7LIX4_PLEWA</name>
<dbReference type="EMBL" id="JANPWB010000015">
    <property type="protein sequence ID" value="KAJ1089328.1"/>
    <property type="molecule type" value="Genomic_DNA"/>
</dbReference>
<evidence type="ECO:0000313" key="1">
    <source>
        <dbReference type="EMBL" id="KAJ1089328.1"/>
    </source>
</evidence>
<sequence length="173" mass="19828">MQRYLYDVGDKAYKLFAWLDRRVKDRRGVWEIRGERVETRRPSVEIAEAFALYYEHLYASIVPMTDEDCDDFLKDIVVETLFDDDRSSLKDDLSVEEIGQELRDLQLGKASGPNGLPVELYRGAADKVVTQVPEILKEALADHKLPVEQCTATTVVTHKQGEPEVECQSVNYF</sequence>
<evidence type="ECO:0000313" key="2">
    <source>
        <dbReference type="Proteomes" id="UP001066276"/>
    </source>
</evidence>
<gene>
    <name evidence="1" type="ORF">NDU88_002479</name>
</gene>
<accession>A0AAV7LIX4</accession>
<keyword evidence="2" id="KW-1185">Reference proteome</keyword>
<protein>
    <submittedName>
        <fullName evidence="1">Uncharacterized protein</fullName>
    </submittedName>
</protein>
<dbReference type="Proteomes" id="UP001066276">
    <property type="component" value="Chromosome 11"/>
</dbReference>
<dbReference type="AlphaFoldDB" id="A0AAV7LIX4"/>